<evidence type="ECO:0000313" key="2">
    <source>
        <dbReference type="EMBL" id="MUI36289.1"/>
    </source>
</evidence>
<evidence type="ECO:0000313" key="13">
    <source>
        <dbReference type="Proteomes" id="UP000284767"/>
    </source>
</evidence>
<proteinExistence type="predicted"/>
<gene>
    <name evidence="8" type="primary">anvM</name>
    <name evidence="6" type="ORF">ALP65_03099</name>
    <name evidence="4" type="ORF">CAZ10_29375</name>
    <name evidence="5" type="ORF">DT376_27190</name>
    <name evidence="2" type="ORF">GNQ48_14850</name>
    <name evidence="3" type="ORF">GUL26_00725</name>
    <name evidence="7" type="ORF">IPC1295_14015</name>
    <name evidence="8" type="ORF">L4V69_08955</name>
    <name evidence="1" type="ORF">PAERUG_P19_London_7_VIM_2_05_10_06652</name>
</gene>
<evidence type="ECO:0000313" key="7">
    <source>
        <dbReference type="EMBL" id="RPM16263.1"/>
    </source>
</evidence>
<dbReference type="Proteomes" id="UP000644192">
    <property type="component" value="Unassembled WGS sequence"/>
</dbReference>
<dbReference type="KEGG" id="paeb:NCGM1900_1094"/>
<dbReference type="Proteomes" id="UP000433532">
    <property type="component" value="Unassembled WGS sequence"/>
</dbReference>
<organism evidence="6 12">
    <name type="scientific">Pseudomonas aeruginosa</name>
    <dbReference type="NCBI Taxonomy" id="287"/>
    <lineage>
        <taxon>Bacteria</taxon>
        <taxon>Pseudomonadati</taxon>
        <taxon>Pseudomonadota</taxon>
        <taxon>Gammaproteobacteria</taxon>
        <taxon>Pseudomonadales</taxon>
        <taxon>Pseudomonadaceae</taxon>
        <taxon>Pseudomonas</taxon>
    </lineage>
</organism>
<reference evidence="2 14" key="8">
    <citation type="submission" date="2019-11" db="EMBL/GenBank/DDBJ databases">
        <title>Genomes of ocular Pseudomonas aeruginosa isolates.</title>
        <authorList>
            <person name="Khan M."/>
            <person name="Rice S.A."/>
            <person name="Willcox M.D.P."/>
            <person name="Stapleton F."/>
        </authorList>
    </citation>
    <scope>NUCLEOTIDE SEQUENCE [LARGE SCALE GENOMIC DNA]</scope>
    <source>
        <strain evidence="2 14">PA221</strain>
    </source>
</reference>
<dbReference type="RefSeq" id="WP_003092971.1">
    <property type="nucleotide sequence ID" value="NZ_AP014622.1"/>
</dbReference>
<reference evidence="7 13" key="7">
    <citation type="submission" date="2019-01" db="EMBL/GenBank/DDBJ databases">
        <title>The Pseudomonas aeruginosa pan-genome provides new insights on its population structure, horizontal gene transfer and pathogenicity.</title>
        <authorList>
            <person name="Freschi L."/>
            <person name="Vincent A.T."/>
            <person name="Jeukens J."/>
            <person name="Emond-Rheault J.-G."/>
            <person name="Kukavica-Ibrulj I."/>
            <person name="Dupont M.-J."/>
            <person name="Charette S.J."/>
            <person name="Boyle B."/>
            <person name="Levesque R.C."/>
        </authorList>
    </citation>
    <scope>NUCLEOTIDE SEQUENCE [LARGE SCALE GENOMIC DNA]</scope>
    <source>
        <strain evidence="7 13">PA-W36</strain>
    </source>
</reference>
<dbReference type="EMBL" id="NSNE01000007">
    <property type="protein sequence ID" value="RPM16263.1"/>
    <property type="molecule type" value="Genomic_DNA"/>
</dbReference>
<dbReference type="Proteomes" id="UP000284767">
    <property type="component" value="Unassembled WGS sequence"/>
</dbReference>
<evidence type="ECO:0000313" key="12">
    <source>
        <dbReference type="Proteomes" id="UP000270834"/>
    </source>
</evidence>
<dbReference type="Proteomes" id="UP000194857">
    <property type="component" value="Unassembled WGS sequence"/>
</dbReference>
<dbReference type="Proteomes" id="UP000253594">
    <property type="component" value="Unassembled WGS sequence"/>
</dbReference>
<dbReference type="EMBL" id="WOAD01000011">
    <property type="protein sequence ID" value="MUI36289.1"/>
    <property type="molecule type" value="Genomic_DNA"/>
</dbReference>
<dbReference type="Pfam" id="PF08859">
    <property type="entry name" value="DGC"/>
    <property type="match status" value="1"/>
</dbReference>
<dbReference type="EMBL" id="QORE01001228">
    <property type="protein sequence ID" value="RCI71795.1"/>
    <property type="molecule type" value="Genomic_DNA"/>
</dbReference>
<evidence type="ECO:0000313" key="6">
    <source>
        <dbReference type="EMBL" id="RMS52353.1"/>
    </source>
</evidence>
<dbReference type="EMBL" id="NFFZ01000021">
    <property type="protein sequence ID" value="OTI56545.1"/>
    <property type="molecule type" value="Genomic_DNA"/>
</dbReference>
<evidence type="ECO:0000313" key="9">
    <source>
        <dbReference type="Proteomes" id="UP000045039"/>
    </source>
</evidence>
<dbReference type="eggNOG" id="COG4273">
    <property type="taxonomic scope" value="Bacteria"/>
</dbReference>
<dbReference type="Proteomes" id="UP000045039">
    <property type="component" value="Unassembled WGS sequence"/>
</dbReference>
<dbReference type="OMA" id="DGCPLNC"/>
<accession>A0A1S1BUF6</accession>
<reference evidence="9" key="1">
    <citation type="submission" date="2015-06" db="EMBL/GenBank/DDBJ databases">
        <authorList>
            <person name="Radhakrishnan Rajesh"/>
            <person name="Underwood Anthony"/>
            <person name="Al-Shahib Ali"/>
        </authorList>
    </citation>
    <scope>NUCLEOTIDE SEQUENCE [LARGE SCALE GENOMIC DNA]</scope>
    <source>
        <strain evidence="9">P19_London_7_VIM_2_05_10</strain>
    </source>
</reference>
<evidence type="ECO:0000313" key="5">
    <source>
        <dbReference type="EMBL" id="RCI71795.1"/>
    </source>
</evidence>
<dbReference type="EMBL" id="WXZT01000001">
    <property type="protein sequence ID" value="MZZ10759.1"/>
    <property type="molecule type" value="Genomic_DNA"/>
</dbReference>
<reference evidence="1" key="2">
    <citation type="submission" date="2015-06" db="EMBL/GenBank/DDBJ databases">
        <authorList>
            <person name="Radhakrishnan R."/>
            <person name="Underwood A."/>
            <person name="Al-Shahib A."/>
        </authorList>
    </citation>
    <scope>NUCLEOTIDE SEQUENCE</scope>
    <source>
        <strain evidence="1">P19_London_7_VIM_2_05_10</strain>
    </source>
</reference>
<dbReference type="InterPro" id="IPR014958">
    <property type="entry name" value="DGC"/>
</dbReference>
<reference evidence="6 12" key="6">
    <citation type="submission" date="2018-08" db="EMBL/GenBank/DDBJ databases">
        <title>Recombination of ecologically and evolutionarily significant loci maintains genetic cohesion in the Pseudomonas syringae species complex.</title>
        <authorList>
            <person name="Dillon M."/>
            <person name="Thakur S."/>
            <person name="Almeida R.N.D."/>
            <person name="Weir B.S."/>
            <person name="Guttman D.S."/>
        </authorList>
    </citation>
    <scope>NUCLEOTIDE SEQUENCE [LARGE SCALE GENOMIC DNA]</scope>
    <source>
        <strain evidence="6 12">ICMP 7846</strain>
    </source>
</reference>
<accession>A0A069QBT3</accession>
<reference evidence="4 10" key="3">
    <citation type="submission" date="2017-05" db="EMBL/GenBank/DDBJ databases">
        <authorList>
            <person name="Song R."/>
            <person name="Chenine A.L."/>
            <person name="Ruprecht R.M."/>
        </authorList>
    </citation>
    <scope>NUCLEOTIDE SEQUENCE [LARGE SCALE GENOMIC DNA]</scope>
    <source>
        <strain evidence="4 10">S567_C10_BS</strain>
    </source>
</reference>
<evidence type="ECO:0000313" key="10">
    <source>
        <dbReference type="Proteomes" id="UP000194857"/>
    </source>
</evidence>
<dbReference type="Proteomes" id="UP001297540">
    <property type="component" value="Chromosome"/>
</dbReference>
<evidence type="ECO:0000313" key="14">
    <source>
        <dbReference type="Proteomes" id="UP000433532"/>
    </source>
</evidence>
<dbReference type="EMBL" id="RBSQ01000791">
    <property type="protein sequence ID" value="RMS52353.1"/>
    <property type="molecule type" value="Genomic_DNA"/>
</dbReference>
<evidence type="ECO:0000313" key="4">
    <source>
        <dbReference type="EMBL" id="OTI56545.1"/>
    </source>
</evidence>
<dbReference type="AlphaFoldDB" id="A0A069QBT3"/>
<reference evidence="8" key="10">
    <citation type="submission" date="2023-06" db="EMBL/GenBank/DDBJ databases">
        <authorList>
            <consortium name="Clinical and Environmental Microbiology Branch: Whole genome sequencing antimicrobial resistance pathogens in the healthcare setting"/>
        </authorList>
    </citation>
    <scope>NUCLEOTIDE SEQUENCE</scope>
    <source>
        <strain evidence="8">2021CK-01020</strain>
    </source>
</reference>
<reference evidence="3" key="9">
    <citation type="submission" date="2020-01" db="EMBL/GenBank/DDBJ databases">
        <title>Bacteria Cultured from War Wounds Associated with the Conflict in Eastern Ukraine.</title>
        <authorList>
            <person name="Snesrud E."/>
            <person name="Galac M.R."/>
            <person name="Mc Gann P."/>
            <person name="Valentine K."/>
            <person name="Viacheslav K."/>
        </authorList>
    </citation>
    <scope>NUCLEOTIDE SEQUENCE</scope>
    <source>
        <strain evidence="3">VNMU148</strain>
    </source>
</reference>
<protein>
    <submittedName>
        <fullName evidence="8">Anaerobic/virulence modulator AnvM</fullName>
    </submittedName>
    <submittedName>
        <fullName evidence="1">DGC domain protein</fullName>
    </submittedName>
    <submittedName>
        <fullName evidence="2">Zinc-binding protein</fullName>
    </submittedName>
</protein>
<reference evidence="7 13" key="4">
    <citation type="submission" date="2017-08" db="EMBL/GenBank/DDBJ databases">
        <authorList>
            <person name="Feschi L."/>
            <person name="Jeukens J."/>
            <person name="Emond-Rheault J.-G."/>
            <person name="Kukavica-Ibrulj I."/>
            <person name="Boyle B."/>
            <person name="Levesque R.C."/>
        </authorList>
    </citation>
    <scope>NUCLEOTIDE SEQUENCE [LARGE SCALE GENOMIC DNA]</scope>
    <source>
        <strain evidence="7 13">PA-W36</strain>
    </source>
</reference>
<dbReference type="EMBL" id="CVVU01000269">
    <property type="protein sequence ID" value="CRQ07986.1"/>
    <property type="molecule type" value="Genomic_DNA"/>
</dbReference>
<evidence type="ECO:0000313" key="3">
    <source>
        <dbReference type="EMBL" id="MZZ10759.1"/>
    </source>
</evidence>
<evidence type="ECO:0000313" key="8">
    <source>
        <dbReference type="EMBL" id="WOS79253.1"/>
    </source>
</evidence>
<evidence type="ECO:0000313" key="1">
    <source>
        <dbReference type="EMBL" id="CRQ07986.1"/>
    </source>
</evidence>
<reference evidence="8" key="11">
    <citation type="submission" date="2023-10" db="EMBL/GenBank/DDBJ databases">
        <title>Pathogen: clinical or host-associated sample.</title>
        <authorList>
            <person name="Hergert J."/>
            <person name="Casey R."/>
            <person name="Wagner J."/>
            <person name="Young E.L."/>
            <person name="Oakeson K.F."/>
        </authorList>
    </citation>
    <scope>NUCLEOTIDE SEQUENCE</scope>
    <source>
        <strain evidence="8">2021CK-01020</strain>
    </source>
</reference>
<reference evidence="5 11" key="5">
    <citation type="submission" date="2018-07" db="EMBL/GenBank/DDBJ databases">
        <title>Mechanisms of high-level aminoglycoside resistance among Gram-negative pathogens in Brazil.</title>
        <authorList>
            <person name="Ballaben A.S."/>
            <person name="Darini A.L.C."/>
            <person name="Doi Y."/>
        </authorList>
    </citation>
    <scope>NUCLEOTIDE SEQUENCE [LARGE SCALE GENOMIC DNA]</scope>
    <source>
        <strain evidence="5 11">B2-305</strain>
    </source>
</reference>
<name>A0A069QBT3_PSEAI</name>
<evidence type="ECO:0000313" key="11">
    <source>
        <dbReference type="Proteomes" id="UP000253594"/>
    </source>
</evidence>
<dbReference type="EMBL" id="CP136986">
    <property type="protein sequence ID" value="WOS79253.1"/>
    <property type="molecule type" value="Genomic_DNA"/>
</dbReference>
<sequence length="131" mass="14380">MMFERSPDDPLPLVYACSGCSNVAQLANDLALRLDRARLAEMSCIAGVGGDVPLLVRRARSGRPILALDGCPLHCVKGCLARHEVVPTLHLTLSEHGLKKRYGEDCEAQDAERLFVELERLLTPGGKRRCE</sequence>
<dbReference type="PIRSF" id="PIRSF037181">
    <property type="entry name" value="DGC"/>
    <property type="match status" value="1"/>
</dbReference>
<dbReference type="Proteomes" id="UP000270834">
    <property type="component" value="Unassembled WGS sequence"/>
</dbReference>